<dbReference type="SUPFAM" id="SSF143243">
    <property type="entry name" value="Nqo5-like"/>
    <property type="match status" value="1"/>
</dbReference>
<reference evidence="5 6" key="1">
    <citation type="submission" date="2019-02" db="EMBL/GenBank/DDBJ databases">
        <title>Deep-cultivation of Planctomycetes and their phenomic and genomic characterization uncovers novel biology.</title>
        <authorList>
            <person name="Wiegand S."/>
            <person name="Jogler M."/>
            <person name="Boedeker C."/>
            <person name="Pinto D."/>
            <person name="Vollmers J."/>
            <person name="Rivas-Marin E."/>
            <person name="Kohn T."/>
            <person name="Peeters S.H."/>
            <person name="Heuer A."/>
            <person name="Rast P."/>
            <person name="Oberbeckmann S."/>
            <person name="Bunk B."/>
            <person name="Jeske O."/>
            <person name="Meyerdierks A."/>
            <person name="Storesund J.E."/>
            <person name="Kallscheuer N."/>
            <person name="Luecker S."/>
            <person name="Lage O.M."/>
            <person name="Pohl T."/>
            <person name="Merkel B.J."/>
            <person name="Hornburger P."/>
            <person name="Mueller R.-W."/>
            <person name="Bruemmer F."/>
            <person name="Labrenz M."/>
            <person name="Spormann A.M."/>
            <person name="Op Den Camp H."/>
            <person name="Overmann J."/>
            <person name="Amann R."/>
            <person name="Jetten M.S.M."/>
            <person name="Mascher T."/>
            <person name="Medema M.H."/>
            <person name="Devos D.P."/>
            <person name="Kaster A.-K."/>
            <person name="Ovreas L."/>
            <person name="Rohde M."/>
            <person name="Galperin M.Y."/>
            <person name="Jogler C."/>
        </authorList>
    </citation>
    <scope>NUCLEOTIDE SEQUENCE [LARGE SCALE GENOMIC DNA]</scope>
    <source>
        <strain evidence="5 6">KOR42</strain>
    </source>
</reference>
<dbReference type="PANTHER" id="PTHR10884">
    <property type="entry name" value="NADH DEHYDROGENASE UBIQUINONE IRON-SULFUR PROTEIN 3"/>
    <property type="match status" value="1"/>
</dbReference>
<dbReference type="RefSeq" id="WP_146511214.1">
    <property type="nucleotide sequence ID" value="NZ_SIHI01000016.1"/>
</dbReference>
<dbReference type="InterPro" id="IPR001268">
    <property type="entry name" value="NADH_UbQ_OxRdtase_30kDa_su"/>
</dbReference>
<evidence type="ECO:0000313" key="6">
    <source>
        <dbReference type="Proteomes" id="UP000317243"/>
    </source>
</evidence>
<keyword evidence="3" id="KW-0520">NAD</keyword>
<name>A0A5C5WGQ1_9PLAN</name>
<dbReference type="GO" id="GO:0005886">
    <property type="term" value="C:plasma membrane"/>
    <property type="evidence" value="ECO:0007669"/>
    <property type="project" value="UniProtKB-SubCell"/>
</dbReference>
<dbReference type="PANTHER" id="PTHR10884:SF14">
    <property type="entry name" value="NADH DEHYDROGENASE [UBIQUINONE] IRON-SULFUR PROTEIN 3, MITOCHONDRIAL"/>
    <property type="match status" value="1"/>
</dbReference>
<protein>
    <recommendedName>
        <fullName evidence="3">NADH-quinone oxidoreductase subunit C</fullName>
        <ecNumber evidence="3">7.1.1.-</ecNumber>
    </recommendedName>
    <alternativeName>
        <fullName evidence="3">NADH dehydrogenase I subunit C</fullName>
    </alternativeName>
    <alternativeName>
        <fullName evidence="3">NDH-1 subunit C</fullName>
    </alternativeName>
</protein>
<keyword evidence="3" id="KW-0874">Quinone</keyword>
<keyword evidence="3" id="KW-0830">Ubiquinone</keyword>
<dbReference type="AlphaFoldDB" id="A0A5C5WGQ1"/>
<evidence type="ECO:0000313" key="5">
    <source>
        <dbReference type="EMBL" id="TWT49966.1"/>
    </source>
</evidence>
<keyword evidence="3" id="KW-1278">Translocase</keyword>
<evidence type="ECO:0000259" key="4">
    <source>
        <dbReference type="Pfam" id="PF00329"/>
    </source>
</evidence>
<dbReference type="EC" id="7.1.1.-" evidence="3"/>
<dbReference type="GO" id="GO:0050136">
    <property type="term" value="F:NADH dehydrogenase (quinone) (non-electrogenic) activity"/>
    <property type="evidence" value="ECO:0007669"/>
    <property type="project" value="UniProtKB-UniRule"/>
</dbReference>
<comment type="similarity">
    <text evidence="1 3">Belongs to the complex I 30 kDa subunit family.</text>
</comment>
<dbReference type="OrthoDB" id="9803286at2"/>
<dbReference type="Gene3D" id="3.30.460.80">
    <property type="entry name" value="NADH:ubiquinone oxidoreductase, 30kDa subunit"/>
    <property type="match status" value="1"/>
</dbReference>
<keyword evidence="3" id="KW-0472">Membrane</keyword>
<comment type="function">
    <text evidence="3">NDH-1 shuttles electrons from NADH, via FMN and iron-sulfur (Fe-S) centers, to quinones in the respiratory chain. The immediate electron acceptor for the enzyme in this species is believed to be ubiquinone. Couples the redox reaction to proton translocation (for every two electrons transferred, four hydrogen ions are translocated across the cytoplasmic membrane), and thus conserves the redox energy in a proton gradient.</text>
</comment>
<keyword evidence="2 3" id="KW-0813">Transport</keyword>
<keyword evidence="6" id="KW-1185">Reference proteome</keyword>
<dbReference type="GO" id="GO:0008137">
    <property type="term" value="F:NADH dehydrogenase (ubiquinone) activity"/>
    <property type="evidence" value="ECO:0007669"/>
    <property type="project" value="InterPro"/>
</dbReference>
<evidence type="ECO:0000256" key="1">
    <source>
        <dbReference type="ARBA" id="ARBA00007569"/>
    </source>
</evidence>
<proteinExistence type="inferred from homology"/>
<dbReference type="InterPro" id="IPR037232">
    <property type="entry name" value="NADH_quin_OxRdtase_su_C/D-like"/>
</dbReference>
<keyword evidence="5" id="KW-0560">Oxidoreductase</keyword>
<feature type="domain" description="NADH:ubiquinone oxidoreductase 30kDa subunit" evidence="4">
    <location>
        <begin position="31"/>
        <end position="167"/>
    </location>
</feature>
<dbReference type="GO" id="GO:0048038">
    <property type="term" value="F:quinone binding"/>
    <property type="evidence" value="ECO:0007669"/>
    <property type="project" value="UniProtKB-KW"/>
</dbReference>
<comment type="catalytic activity">
    <reaction evidence="3">
        <text>a quinone + NADH + 5 H(+)(in) = a quinol + NAD(+) + 4 H(+)(out)</text>
        <dbReference type="Rhea" id="RHEA:57888"/>
        <dbReference type="ChEBI" id="CHEBI:15378"/>
        <dbReference type="ChEBI" id="CHEBI:24646"/>
        <dbReference type="ChEBI" id="CHEBI:57540"/>
        <dbReference type="ChEBI" id="CHEBI:57945"/>
        <dbReference type="ChEBI" id="CHEBI:132124"/>
    </reaction>
</comment>
<gene>
    <name evidence="3 5" type="primary">nuoC</name>
    <name evidence="5" type="ORF">KOR42_37840</name>
</gene>
<accession>A0A5C5WGQ1</accession>
<dbReference type="EMBL" id="SIHI01000016">
    <property type="protein sequence ID" value="TWT49966.1"/>
    <property type="molecule type" value="Genomic_DNA"/>
</dbReference>
<dbReference type="Proteomes" id="UP000317243">
    <property type="component" value="Unassembled WGS sequence"/>
</dbReference>
<dbReference type="InterPro" id="IPR010218">
    <property type="entry name" value="NADH_DH_suC"/>
</dbReference>
<sequence length="176" mass="20219">MTPQEIHQSLIDRFGEEVILGFESSAKDPWIEVAAQHIAEVGQFVKSDPSLKLDMLCDLSGVDYLEPNEKQAKKFPFDPHLEVVYHLLSIEHNHKITLKVKLPRWKDDQAGQLPSVPSVSGVWAIADWHEREAYDLVGIFFEGHPNLVRILCPDDWEGHPLRKDYEFPLEYHGIRG</sequence>
<comment type="caution">
    <text evidence="5">The sequence shown here is derived from an EMBL/GenBank/DDBJ whole genome shotgun (WGS) entry which is preliminary data.</text>
</comment>
<dbReference type="NCBIfam" id="TIGR01961">
    <property type="entry name" value="NuoC_fam"/>
    <property type="match status" value="1"/>
</dbReference>
<organism evidence="5 6">
    <name type="scientific">Thalassoglobus neptunius</name>
    <dbReference type="NCBI Taxonomy" id="1938619"/>
    <lineage>
        <taxon>Bacteria</taxon>
        <taxon>Pseudomonadati</taxon>
        <taxon>Planctomycetota</taxon>
        <taxon>Planctomycetia</taxon>
        <taxon>Planctomycetales</taxon>
        <taxon>Planctomycetaceae</taxon>
        <taxon>Thalassoglobus</taxon>
    </lineage>
</organism>
<evidence type="ECO:0000256" key="2">
    <source>
        <dbReference type="ARBA" id="ARBA00022448"/>
    </source>
</evidence>
<evidence type="ECO:0000256" key="3">
    <source>
        <dbReference type="HAMAP-Rule" id="MF_01357"/>
    </source>
</evidence>
<comment type="subunit">
    <text evidence="3">NDH-1 is composed of 14 different subunits. Subunits NuoB, C, D, E, F, and G constitute the peripheral sector of the complex.</text>
</comment>
<comment type="subcellular location">
    <subcellularLocation>
        <location evidence="3">Cell membrane</location>
        <topology evidence="3">Peripheral membrane protein</topology>
        <orientation evidence="3">Cytoplasmic side</orientation>
    </subcellularLocation>
</comment>
<dbReference type="Pfam" id="PF00329">
    <property type="entry name" value="Complex1_30kDa"/>
    <property type="match status" value="1"/>
</dbReference>
<keyword evidence="3" id="KW-1003">Cell membrane</keyword>
<dbReference type="HAMAP" id="MF_01357">
    <property type="entry name" value="NDH1_NuoC"/>
    <property type="match status" value="1"/>
</dbReference>